<dbReference type="Proteomes" id="UP001630127">
    <property type="component" value="Unassembled WGS sequence"/>
</dbReference>
<name>A0ABD3AF41_9GENT</name>
<gene>
    <name evidence="1" type="ORF">ACH5RR_008709</name>
</gene>
<sequence length="144" mass="16727">MPMEEVYKEEKEGANEGYDVDFPTTVRTYTCLESAPTQFWDKCLVATKYVKEDDVMPIQASMESESAQKIERKCKKKATTEEKQEKAQNVSRPKIWAGELEESGSFVLIWAGQPSFLQHYEFCDFGRFQSPYLRLLGLFQNIWS</sequence>
<evidence type="ECO:0000313" key="1">
    <source>
        <dbReference type="EMBL" id="KAL3529387.1"/>
    </source>
</evidence>
<organism evidence="1 2">
    <name type="scientific">Cinchona calisaya</name>
    <dbReference type="NCBI Taxonomy" id="153742"/>
    <lineage>
        <taxon>Eukaryota</taxon>
        <taxon>Viridiplantae</taxon>
        <taxon>Streptophyta</taxon>
        <taxon>Embryophyta</taxon>
        <taxon>Tracheophyta</taxon>
        <taxon>Spermatophyta</taxon>
        <taxon>Magnoliopsida</taxon>
        <taxon>eudicotyledons</taxon>
        <taxon>Gunneridae</taxon>
        <taxon>Pentapetalae</taxon>
        <taxon>asterids</taxon>
        <taxon>lamiids</taxon>
        <taxon>Gentianales</taxon>
        <taxon>Rubiaceae</taxon>
        <taxon>Cinchonoideae</taxon>
        <taxon>Cinchoneae</taxon>
        <taxon>Cinchona</taxon>
    </lineage>
</organism>
<proteinExistence type="predicted"/>
<protein>
    <submittedName>
        <fullName evidence="1">Uncharacterized protein</fullName>
    </submittedName>
</protein>
<reference evidence="1 2" key="1">
    <citation type="submission" date="2024-11" db="EMBL/GenBank/DDBJ databases">
        <title>A near-complete genome assembly of Cinchona calisaya.</title>
        <authorList>
            <person name="Lian D.C."/>
            <person name="Zhao X.W."/>
            <person name="Wei L."/>
        </authorList>
    </citation>
    <scope>NUCLEOTIDE SEQUENCE [LARGE SCALE GENOMIC DNA]</scope>
    <source>
        <tissue evidence="1">Nenye</tissue>
    </source>
</reference>
<accession>A0ABD3AF41</accession>
<keyword evidence="2" id="KW-1185">Reference proteome</keyword>
<dbReference type="AlphaFoldDB" id="A0ABD3AF41"/>
<dbReference type="EMBL" id="JBJUIK010000004">
    <property type="protein sequence ID" value="KAL3529387.1"/>
    <property type="molecule type" value="Genomic_DNA"/>
</dbReference>
<evidence type="ECO:0000313" key="2">
    <source>
        <dbReference type="Proteomes" id="UP001630127"/>
    </source>
</evidence>
<comment type="caution">
    <text evidence="1">The sequence shown here is derived from an EMBL/GenBank/DDBJ whole genome shotgun (WGS) entry which is preliminary data.</text>
</comment>